<evidence type="ECO:0000256" key="1">
    <source>
        <dbReference type="ARBA" id="ARBA00004141"/>
    </source>
</evidence>
<feature type="transmembrane region" description="Helical" evidence="5">
    <location>
        <begin position="334"/>
        <end position="359"/>
    </location>
</feature>
<keyword evidence="2 5" id="KW-0812">Transmembrane</keyword>
<dbReference type="InterPro" id="IPR013525">
    <property type="entry name" value="ABC2_TM"/>
</dbReference>
<comment type="subcellular location">
    <subcellularLocation>
        <location evidence="1">Membrane</location>
        <topology evidence="1">Multi-pass membrane protein</topology>
    </subcellularLocation>
</comment>
<evidence type="ECO:0000256" key="2">
    <source>
        <dbReference type="ARBA" id="ARBA00022692"/>
    </source>
</evidence>
<dbReference type="Proteomes" id="UP001596456">
    <property type="component" value="Unassembled WGS sequence"/>
</dbReference>
<dbReference type="Pfam" id="PF01061">
    <property type="entry name" value="ABC2_membrane"/>
    <property type="match status" value="1"/>
</dbReference>
<evidence type="ECO:0000256" key="5">
    <source>
        <dbReference type="SAM" id="Phobius"/>
    </source>
</evidence>
<feature type="domain" description="ABC-2 type transporter transmembrane" evidence="6">
    <location>
        <begin position="174"/>
        <end position="327"/>
    </location>
</feature>
<organism evidence="7 8">
    <name type="scientific">Rhodocista pekingensis</name>
    <dbReference type="NCBI Taxonomy" id="201185"/>
    <lineage>
        <taxon>Bacteria</taxon>
        <taxon>Pseudomonadati</taxon>
        <taxon>Pseudomonadota</taxon>
        <taxon>Alphaproteobacteria</taxon>
        <taxon>Rhodospirillales</taxon>
        <taxon>Azospirillaceae</taxon>
        <taxon>Rhodocista</taxon>
    </lineage>
</organism>
<comment type="caution">
    <text evidence="7">The sequence shown here is derived from an EMBL/GenBank/DDBJ whole genome shotgun (WGS) entry which is preliminary data.</text>
</comment>
<evidence type="ECO:0000259" key="6">
    <source>
        <dbReference type="Pfam" id="PF01061"/>
    </source>
</evidence>
<reference evidence="8" key="1">
    <citation type="journal article" date="2019" name="Int. J. Syst. Evol. Microbiol.">
        <title>The Global Catalogue of Microorganisms (GCM) 10K type strain sequencing project: providing services to taxonomists for standard genome sequencing and annotation.</title>
        <authorList>
            <consortium name="The Broad Institute Genomics Platform"/>
            <consortium name="The Broad Institute Genome Sequencing Center for Infectious Disease"/>
            <person name="Wu L."/>
            <person name="Ma J."/>
        </authorList>
    </citation>
    <scope>NUCLEOTIDE SEQUENCE [LARGE SCALE GENOMIC DNA]</scope>
    <source>
        <strain evidence="8">CGMCC 1.16275</strain>
    </source>
</reference>
<accession>A0ABW2KTF0</accession>
<evidence type="ECO:0000313" key="8">
    <source>
        <dbReference type="Proteomes" id="UP001596456"/>
    </source>
</evidence>
<sequence length="370" mass="38825">MIRSLLLFLSFARVGLFDWFGSPWRSVAQVLLPVLYVLALLPFTLDAVLEQPAARVVVADVGPAAKDLRPVLRGMDYIVAGRLPAGEAQRRFEQSQFDAVLTPVVPPTDGKAPADASAPAPAPDGPTVLELQVRDGAYFLWPFLARVIESPPSAARILLDPLPAPEKDGTPVQPVAAFFTLLLALTLSVAVQQIHHDRLGGWTGFLRITPVTPGFAMTGLAFGRILVTLGGTAYTALLLDLIIGLPTGASVPALAAVVLLGTVVFGAVGSFLGLLLPAYRGSAETFGAAIWPLVLLSPVFWNVLSIPAIAPVAWVNPVTPAYDLFRLALGGETVAMGAGTALLLLTGWTVAAAVGITLLGRRAKLAEARA</sequence>
<proteinExistence type="predicted"/>
<dbReference type="RefSeq" id="WP_377358310.1">
    <property type="nucleotide sequence ID" value="NZ_JBHTCM010000010.1"/>
</dbReference>
<feature type="transmembrane region" description="Helical" evidence="5">
    <location>
        <begin position="225"/>
        <end position="245"/>
    </location>
</feature>
<dbReference type="EMBL" id="JBHTCM010000010">
    <property type="protein sequence ID" value="MFC7333307.1"/>
    <property type="molecule type" value="Genomic_DNA"/>
</dbReference>
<evidence type="ECO:0000256" key="3">
    <source>
        <dbReference type="ARBA" id="ARBA00022989"/>
    </source>
</evidence>
<evidence type="ECO:0000313" key="7">
    <source>
        <dbReference type="EMBL" id="MFC7333307.1"/>
    </source>
</evidence>
<name>A0ABW2KTF0_9PROT</name>
<keyword evidence="3 5" id="KW-1133">Transmembrane helix</keyword>
<gene>
    <name evidence="7" type="ORF">ACFQPS_09055</name>
</gene>
<protein>
    <submittedName>
        <fullName evidence="7">ABC transporter permease</fullName>
    </submittedName>
</protein>
<keyword evidence="8" id="KW-1185">Reference proteome</keyword>
<feature type="transmembrane region" description="Helical" evidence="5">
    <location>
        <begin position="288"/>
        <end position="314"/>
    </location>
</feature>
<evidence type="ECO:0000256" key="4">
    <source>
        <dbReference type="ARBA" id="ARBA00023136"/>
    </source>
</evidence>
<feature type="transmembrane region" description="Helical" evidence="5">
    <location>
        <begin position="251"/>
        <end position="276"/>
    </location>
</feature>
<keyword evidence="4 5" id="KW-0472">Membrane</keyword>